<proteinExistence type="predicted"/>
<keyword evidence="3" id="KW-0540">Nuclease</keyword>
<keyword evidence="2" id="KW-0548">Nucleotidyltransferase</keyword>
<dbReference type="EMBL" id="HBUE01062263">
    <property type="protein sequence ID" value="CAG6469156.1"/>
    <property type="molecule type" value="Transcribed_RNA"/>
</dbReference>
<dbReference type="GO" id="GO:0016779">
    <property type="term" value="F:nucleotidyltransferase activity"/>
    <property type="evidence" value="ECO:0007669"/>
    <property type="project" value="UniProtKB-KW"/>
</dbReference>
<dbReference type="GO" id="GO:0004519">
    <property type="term" value="F:endonuclease activity"/>
    <property type="evidence" value="ECO:0007669"/>
    <property type="project" value="UniProtKB-KW"/>
</dbReference>
<organism evidence="5">
    <name type="scientific">Culex pipiens</name>
    <name type="common">House mosquito</name>
    <dbReference type="NCBI Taxonomy" id="7175"/>
    <lineage>
        <taxon>Eukaryota</taxon>
        <taxon>Metazoa</taxon>
        <taxon>Ecdysozoa</taxon>
        <taxon>Arthropoda</taxon>
        <taxon>Hexapoda</taxon>
        <taxon>Insecta</taxon>
        <taxon>Pterygota</taxon>
        <taxon>Neoptera</taxon>
        <taxon>Endopterygota</taxon>
        <taxon>Diptera</taxon>
        <taxon>Nematocera</taxon>
        <taxon>Culicoidea</taxon>
        <taxon>Culicidae</taxon>
        <taxon>Culicinae</taxon>
        <taxon>Culicini</taxon>
        <taxon>Culex</taxon>
        <taxon>Culex</taxon>
    </lineage>
</organism>
<protein>
    <submittedName>
        <fullName evidence="5">(northern house mosquito) hypothetical protein</fullName>
    </submittedName>
</protein>
<dbReference type="PANTHER" id="PTHR37984:SF5">
    <property type="entry name" value="PROTEIN NYNRIN-LIKE"/>
    <property type="match status" value="1"/>
</dbReference>
<keyword evidence="4" id="KW-0378">Hydrolase</keyword>
<dbReference type="PANTHER" id="PTHR37984">
    <property type="entry name" value="PROTEIN CBG26694"/>
    <property type="match status" value="1"/>
</dbReference>
<evidence type="ECO:0000256" key="1">
    <source>
        <dbReference type="ARBA" id="ARBA00022679"/>
    </source>
</evidence>
<keyword evidence="4" id="KW-0255">Endonuclease</keyword>
<reference evidence="5" key="1">
    <citation type="submission" date="2021-05" db="EMBL/GenBank/DDBJ databases">
        <authorList>
            <person name="Alioto T."/>
            <person name="Alioto T."/>
            <person name="Gomez Garrido J."/>
        </authorList>
    </citation>
    <scope>NUCLEOTIDE SEQUENCE</scope>
</reference>
<evidence type="ECO:0000256" key="4">
    <source>
        <dbReference type="ARBA" id="ARBA00022759"/>
    </source>
</evidence>
<keyword evidence="1" id="KW-0808">Transferase</keyword>
<dbReference type="InterPro" id="IPR050951">
    <property type="entry name" value="Retrovirus_Pol_polyprotein"/>
</dbReference>
<evidence type="ECO:0000256" key="2">
    <source>
        <dbReference type="ARBA" id="ARBA00022695"/>
    </source>
</evidence>
<sequence>MPLTGTTDPYLPGSIPFHQYLEQLEWVFQHNKLAANDYKISFLAVCGQEVYTMLKKLFPGEDFKDLTYAQLTDKLKKHYDKSDSEVIHSFKFWSRKQGQHEKAEDFILSVKVLAERCCFGDFKDRAVRDLLVMGVYDRSLQKRLFDEENLTAEKAERIILNQELSTNRTRILNNDGDRGTSLVNRLGRRPERTHRRVGFRNRSRSYSKNRSFSSDRNSGKPVFECSFCKRTGHTRKFCFKLNKSPRKQKHSVKFIDSTPANSASSGLFKRLKKDLSDDDDMPCLMISSVNKVNEPCYVEAVIEKRRLTMEVDCGSAESVISEELFNRNFKNLVVKPCNKRLVVIDGKRLTVLGKVSVHVILEGVQQQLDFVILRCEVDFIPLMGRTWLDVFYGNWRSTFAKPTLPTQRVNAVENDQVVVDLKNITWR</sequence>
<evidence type="ECO:0000313" key="5">
    <source>
        <dbReference type="EMBL" id="CAG6469156.1"/>
    </source>
</evidence>
<dbReference type="AlphaFoldDB" id="A0A8D8B4N5"/>
<dbReference type="InterPro" id="IPR021109">
    <property type="entry name" value="Peptidase_aspartic_dom_sf"/>
</dbReference>
<dbReference type="Gene3D" id="2.40.70.10">
    <property type="entry name" value="Acid Proteases"/>
    <property type="match status" value="1"/>
</dbReference>
<evidence type="ECO:0000256" key="3">
    <source>
        <dbReference type="ARBA" id="ARBA00022722"/>
    </source>
</evidence>
<dbReference type="SUPFAM" id="SSF50630">
    <property type="entry name" value="Acid proteases"/>
    <property type="match status" value="1"/>
</dbReference>
<name>A0A8D8B4N5_CULPI</name>
<accession>A0A8D8B4N5</accession>